<keyword evidence="2" id="KW-1185">Reference proteome</keyword>
<proteinExistence type="predicted"/>
<sequence length="402" mass="42079">MTSPAAAQDTAEAPDRREVNALSPRAVLTYDGGLMTVDTGTGEVTSTEAEGFLRLNNAGDGRHVLVSAGQEFRLFDSGLIVDGHGDHHHYYKQAPALTGSGVEAAEAGHVVAHEGRTSLFADGTGTITVLDSAAFSDGKITADEVEEHSADAAHHGVAVPLSSGDLLLTQGTEESRHTIQVLSPRGEVLAETADCPGVHGEAAAMPTPEGDVISLGCENGPVIYRNGAFHKVPVAEAYQRSGNQAGSHGSPIVLADYKSDPDAEQERPTRIGLIDTRTNSMTTVDLGSAYWFRSLARGMAGEAMVLTGDGELNILDEETGQIIHEVKVVEPWEEPKEWQSPAPAVKVGADGFAYVTEPAAKKLHVVDVAAGTVLSSFDLPETPVELTVVTGDAEASGHAHKG</sequence>
<dbReference type="SUPFAM" id="SSF50969">
    <property type="entry name" value="YVTN repeat-like/Quinoprotein amine dehydrogenase"/>
    <property type="match status" value="1"/>
</dbReference>
<dbReference type="EMBL" id="JACSQC010000002">
    <property type="protein sequence ID" value="MBD8043143.1"/>
    <property type="molecule type" value="Genomic_DNA"/>
</dbReference>
<evidence type="ECO:0008006" key="3">
    <source>
        <dbReference type="Google" id="ProtNLM"/>
    </source>
</evidence>
<dbReference type="Proteomes" id="UP000652763">
    <property type="component" value="Unassembled WGS sequence"/>
</dbReference>
<protein>
    <recommendedName>
        <fullName evidence="3">Secreted protein</fullName>
    </recommendedName>
</protein>
<dbReference type="Gene3D" id="2.130.10.10">
    <property type="entry name" value="YVTN repeat-like/Quinoprotein amine dehydrogenase"/>
    <property type="match status" value="1"/>
</dbReference>
<gene>
    <name evidence="1" type="ORF">H9638_04880</name>
</gene>
<dbReference type="InterPro" id="IPR011044">
    <property type="entry name" value="Quino_amine_DH_bsu"/>
</dbReference>
<organism evidence="1 2">
    <name type="scientific">Arthrobacter pullicola</name>
    <dbReference type="NCBI Taxonomy" id="2762224"/>
    <lineage>
        <taxon>Bacteria</taxon>
        <taxon>Bacillati</taxon>
        <taxon>Actinomycetota</taxon>
        <taxon>Actinomycetes</taxon>
        <taxon>Micrococcales</taxon>
        <taxon>Micrococcaceae</taxon>
        <taxon>Arthrobacter</taxon>
    </lineage>
</organism>
<name>A0ABR8YG08_9MICC</name>
<accession>A0ABR8YG08</accession>
<comment type="caution">
    <text evidence="1">The sequence shown here is derived from an EMBL/GenBank/DDBJ whole genome shotgun (WGS) entry which is preliminary data.</text>
</comment>
<evidence type="ECO:0000313" key="2">
    <source>
        <dbReference type="Proteomes" id="UP000652763"/>
    </source>
</evidence>
<evidence type="ECO:0000313" key="1">
    <source>
        <dbReference type="EMBL" id="MBD8043143.1"/>
    </source>
</evidence>
<reference evidence="1 2" key="1">
    <citation type="submission" date="2020-08" db="EMBL/GenBank/DDBJ databases">
        <title>A Genomic Blueprint of the Chicken Gut Microbiome.</title>
        <authorList>
            <person name="Gilroy R."/>
            <person name="Ravi A."/>
            <person name="Getino M."/>
            <person name="Pursley I."/>
            <person name="Horton D.L."/>
            <person name="Alikhan N.-F."/>
            <person name="Baker D."/>
            <person name="Gharbi K."/>
            <person name="Hall N."/>
            <person name="Watson M."/>
            <person name="Adriaenssens E.M."/>
            <person name="Foster-Nyarko E."/>
            <person name="Jarju S."/>
            <person name="Secka A."/>
            <person name="Antonio M."/>
            <person name="Oren A."/>
            <person name="Chaudhuri R."/>
            <person name="La Ragione R.M."/>
            <person name="Hildebrand F."/>
            <person name="Pallen M.J."/>
        </authorList>
    </citation>
    <scope>NUCLEOTIDE SEQUENCE [LARGE SCALE GENOMIC DNA]</scope>
    <source>
        <strain evidence="1 2">Sa2BUA2</strain>
    </source>
</reference>
<dbReference type="InterPro" id="IPR015943">
    <property type="entry name" value="WD40/YVTN_repeat-like_dom_sf"/>
</dbReference>